<evidence type="ECO:0000256" key="7">
    <source>
        <dbReference type="ARBA" id="ARBA00023237"/>
    </source>
</evidence>
<dbReference type="AlphaFoldDB" id="A0A9X0L5C9"/>
<comment type="similarity">
    <text evidence="8">Belongs to the TonB-dependent receptor family.</text>
</comment>
<evidence type="ECO:0000256" key="8">
    <source>
        <dbReference type="PROSITE-ProRule" id="PRU01360"/>
    </source>
</evidence>
<dbReference type="PANTHER" id="PTHR30069">
    <property type="entry name" value="TONB-DEPENDENT OUTER MEMBRANE RECEPTOR"/>
    <property type="match status" value="1"/>
</dbReference>
<name>A0A9X0L5C9_SOLP1</name>
<evidence type="ECO:0000313" key="13">
    <source>
        <dbReference type="Proteomes" id="UP000054223"/>
    </source>
</evidence>
<accession>A0A9X0L5C9</accession>
<feature type="domain" description="TonB-dependent receptor plug" evidence="10">
    <location>
        <begin position="150"/>
        <end position="234"/>
    </location>
</feature>
<reference evidence="12 13" key="1">
    <citation type="submission" date="2015-11" db="EMBL/GenBank/DDBJ databases">
        <title>Solirubrum puertoriconensis gen. nov. an environmental bacteria isolated in Puerto Rico.</title>
        <authorList>
            <person name="Cuebas-Irizarry M.F."/>
            <person name="Montalvo-Rodriguez R."/>
        </authorList>
    </citation>
    <scope>NUCLEOTIDE SEQUENCE [LARGE SCALE GENOMIC DNA]</scope>
    <source>
        <strain evidence="12 13">MC1A</strain>
    </source>
</reference>
<dbReference type="PROSITE" id="PS52016">
    <property type="entry name" value="TONB_DEPENDENT_REC_3"/>
    <property type="match status" value="1"/>
</dbReference>
<dbReference type="Pfam" id="PF14905">
    <property type="entry name" value="OMP_b-brl_3"/>
    <property type="match status" value="1"/>
</dbReference>
<feature type="region of interest" description="Disordered" evidence="9">
    <location>
        <begin position="803"/>
        <end position="826"/>
    </location>
</feature>
<keyword evidence="4 8" id="KW-0812">Transmembrane</keyword>
<dbReference type="GO" id="GO:0009279">
    <property type="term" value="C:cell outer membrane"/>
    <property type="evidence" value="ECO:0007669"/>
    <property type="project" value="UniProtKB-SubCell"/>
</dbReference>
<dbReference type="Gene3D" id="2.170.130.10">
    <property type="entry name" value="TonB-dependent receptor, plug domain"/>
    <property type="match status" value="1"/>
</dbReference>
<dbReference type="InterPro" id="IPR036942">
    <property type="entry name" value="Beta-barrel_TonB_sf"/>
</dbReference>
<gene>
    <name evidence="12" type="ORF">ASU33_10370</name>
</gene>
<dbReference type="GO" id="GO:0015344">
    <property type="term" value="F:siderophore uptake transmembrane transporter activity"/>
    <property type="evidence" value="ECO:0007669"/>
    <property type="project" value="TreeGrafter"/>
</dbReference>
<dbReference type="SUPFAM" id="SSF56935">
    <property type="entry name" value="Porins"/>
    <property type="match status" value="1"/>
</dbReference>
<dbReference type="GO" id="GO:0044718">
    <property type="term" value="P:siderophore transmembrane transport"/>
    <property type="evidence" value="ECO:0007669"/>
    <property type="project" value="TreeGrafter"/>
</dbReference>
<dbReference type="PANTHER" id="PTHR30069:SF29">
    <property type="entry name" value="HEMOGLOBIN AND HEMOGLOBIN-HAPTOGLOBIN-BINDING PROTEIN 1-RELATED"/>
    <property type="match status" value="1"/>
</dbReference>
<evidence type="ECO:0000256" key="3">
    <source>
        <dbReference type="ARBA" id="ARBA00022452"/>
    </source>
</evidence>
<dbReference type="Proteomes" id="UP000054223">
    <property type="component" value="Unassembled WGS sequence"/>
</dbReference>
<dbReference type="Gene3D" id="2.40.170.20">
    <property type="entry name" value="TonB-dependent receptor, beta-barrel domain"/>
    <property type="match status" value="1"/>
</dbReference>
<dbReference type="EMBL" id="LNAL01000006">
    <property type="protein sequence ID" value="KUG08553.1"/>
    <property type="molecule type" value="Genomic_DNA"/>
</dbReference>
<evidence type="ECO:0000259" key="10">
    <source>
        <dbReference type="Pfam" id="PF07715"/>
    </source>
</evidence>
<evidence type="ECO:0000256" key="6">
    <source>
        <dbReference type="ARBA" id="ARBA00023136"/>
    </source>
</evidence>
<dbReference type="InterPro" id="IPR008969">
    <property type="entry name" value="CarboxyPept-like_regulatory"/>
</dbReference>
<dbReference type="Pfam" id="PF13620">
    <property type="entry name" value="CarboxypepD_reg"/>
    <property type="match status" value="1"/>
</dbReference>
<organism evidence="12 13">
    <name type="scientific">Solirubrum puertoriconensis</name>
    <dbReference type="NCBI Taxonomy" id="1751427"/>
    <lineage>
        <taxon>Bacteria</taxon>
        <taxon>Pseudomonadati</taxon>
        <taxon>Bacteroidota</taxon>
        <taxon>Cytophagia</taxon>
        <taxon>Cytophagales</taxon>
    </lineage>
</organism>
<dbReference type="InterPro" id="IPR039426">
    <property type="entry name" value="TonB-dep_rcpt-like"/>
</dbReference>
<comment type="subcellular location">
    <subcellularLocation>
        <location evidence="1 8">Cell outer membrane</location>
        <topology evidence="1 8">Multi-pass membrane protein</topology>
    </subcellularLocation>
</comment>
<keyword evidence="3 8" id="KW-1134">Transmembrane beta strand</keyword>
<evidence type="ECO:0000256" key="5">
    <source>
        <dbReference type="ARBA" id="ARBA00022729"/>
    </source>
</evidence>
<keyword evidence="7 8" id="KW-0998">Cell outer membrane</keyword>
<evidence type="ECO:0000256" key="1">
    <source>
        <dbReference type="ARBA" id="ARBA00004571"/>
    </source>
</evidence>
<sequence>MLGLLAATPLFRPLLAQNAPATAEVAKPNRGTGKLTGTVVNAATNQPVEFANVGLIDVATNKAIGGGTCDEKGRFILSNIGAGTYKLNVSFVGFQAKVVEQVVFTAANANVDLGNISLAAAAQQLSEVKVVGERELVENKVDRIVYNADKDITNNGGTAADVLQKAPLLSVDIDGNLQLRGSGNIRVLVNGKPSTILANNLADALRQIPADQIKSVEVITSPSSKYDAEGTAGVVNIILKKSNLEGVNGSINGAGSNRGAFLSSTVNTRRGKLGLNTNAGTNMFYNVARNASMRTEFLPEEGRSTLQQNGNFTNLGGGAFAQLGIEYDFTPKDAFNLSGRGNLFGYTNDRNQRTAYVGPKVNDIFTRDIVTKEQNTNFDLNFGYTRTMAKPKQELSVLALYSQNKGNTDYDLDQRREEFIDYRETSSNDNRNREATLQLDYIQPVDSTGTLELGLKSILRRVSSDYLVAADSLDGRGLLPIPSRSNEFRYDQNVYSTYATYSFSLGKKLTLKAGTRVEHTRIDGDFITDNISLRTDYTNVVPSVQAAYDINKDNKLKLSYTRRIQRPGIWFLNPYVNLSDRRNISSGNPKVDPELTDAYELAYSTYINKSTINFSGYFRQTNNAIESVSRLVPSNTVLPTDDTTRVLYSTFLNVARNATYGLSAFGSTKITPKWSLNGNINAYYLQLRSQALGLTNGGVMYNGNLTSSWTFDKGWSAQFSGFFNSRRVALQGRTPGYRTYTIAAKKELFNKKASLTLGVVNPFNRKLVFRSQLETDRFDYTNNSYFYNRQIRLSFNYQFGKLDTKPAKPKKSIRNDDQKQGEGGNG</sequence>
<evidence type="ECO:0000313" key="12">
    <source>
        <dbReference type="EMBL" id="KUG08553.1"/>
    </source>
</evidence>
<evidence type="ECO:0008006" key="14">
    <source>
        <dbReference type="Google" id="ProtNLM"/>
    </source>
</evidence>
<dbReference type="InterPro" id="IPR012910">
    <property type="entry name" value="Plug_dom"/>
</dbReference>
<keyword evidence="6 8" id="KW-0472">Membrane</keyword>
<keyword evidence="2 8" id="KW-0813">Transport</keyword>
<dbReference type="InterPro" id="IPR037066">
    <property type="entry name" value="Plug_dom_sf"/>
</dbReference>
<proteinExistence type="inferred from homology"/>
<keyword evidence="13" id="KW-1185">Reference proteome</keyword>
<evidence type="ECO:0000259" key="11">
    <source>
        <dbReference type="Pfam" id="PF14905"/>
    </source>
</evidence>
<dbReference type="SUPFAM" id="SSF49464">
    <property type="entry name" value="Carboxypeptidase regulatory domain-like"/>
    <property type="match status" value="1"/>
</dbReference>
<comment type="caution">
    <text evidence="12">The sequence shown here is derived from an EMBL/GenBank/DDBJ whole genome shotgun (WGS) entry which is preliminary data.</text>
</comment>
<dbReference type="Pfam" id="PF07715">
    <property type="entry name" value="Plug"/>
    <property type="match status" value="1"/>
</dbReference>
<evidence type="ECO:0000256" key="4">
    <source>
        <dbReference type="ARBA" id="ARBA00022692"/>
    </source>
</evidence>
<evidence type="ECO:0000256" key="2">
    <source>
        <dbReference type="ARBA" id="ARBA00022448"/>
    </source>
</evidence>
<dbReference type="Gene3D" id="2.60.40.1120">
    <property type="entry name" value="Carboxypeptidase-like, regulatory domain"/>
    <property type="match status" value="1"/>
</dbReference>
<protein>
    <recommendedName>
        <fullName evidence="14">TonB-dependent receptor</fullName>
    </recommendedName>
</protein>
<dbReference type="InterPro" id="IPR041700">
    <property type="entry name" value="OMP_b-brl_3"/>
</dbReference>
<keyword evidence="5" id="KW-0732">Signal</keyword>
<evidence type="ECO:0000256" key="9">
    <source>
        <dbReference type="SAM" id="MobiDB-lite"/>
    </source>
</evidence>
<feature type="domain" description="Outer membrane protein beta-barrel" evidence="11">
    <location>
        <begin position="387"/>
        <end position="797"/>
    </location>
</feature>